<keyword evidence="4" id="KW-0732">Signal</keyword>
<gene>
    <name evidence="6" type="ORF">FZ942_31320</name>
</gene>
<dbReference type="GO" id="GO:0030288">
    <property type="term" value="C:outer membrane-bounded periplasmic space"/>
    <property type="evidence" value="ECO:0007669"/>
    <property type="project" value="InterPro"/>
</dbReference>
<evidence type="ECO:0000256" key="4">
    <source>
        <dbReference type="ARBA" id="ARBA00022729"/>
    </source>
</evidence>
<dbReference type="Gene3D" id="3.40.190.170">
    <property type="entry name" value="Bacterial extracellular solute-binding protein, family 7"/>
    <property type="match status" value="1"/>
</dbReference>
<dbReference type="NCBIfam" id="NF037995">
    <property type="entry name" value="TRAP_S1"/>
    <property type="match status" value="1"/>
</dbReference>
<dbReference type="Pfam" id="PF03480">
    <property type="entry name" value="DctP"/>
    <property type="match status" value="1"/>
</dbReference>
<feature type="region of interest" description="Disordered" evidence="5">
    <location>
        <begin position="1"/>
        <end position="26"/>
    </location>
</feature>
<dbReference type="InterPro" id="IPR004682">
    <property type="entry name" value="TRAP_DctP"/>
</dbReference>
<dbReference type="CDD" id="cd13603">
    <property type="entry name" value="PBP2_TRAP_Siap_TeaA_like"/>
    <property type="match status" value="1"/>
</dbReference>
<evidence type="ECO:0000313" key="6">
    <source>
        <dbReference type="EMBL" id="KAA0590347.1"/>
    </source>
</evidence>
<dbReference type="PIRSF" id="PIRSF006470">
    <property type="entry name" value="DctB"/>
    <property type="match status" value="1"/>
</dbReference>
<name>A0A5A9G7L3_AZOLI</name>
<dbReference type="InterPro" id="IPR018389">
    <property type="entry name" value="DctP_fam"/>
</dbReference>
<dbReference type="PANTHER" id="PTHR33376">
    <property type="match status" value="1"/>
</dbReference>
<dbReference type="Proteomes" id="UP000324927">
    <property type="component" value="Unassembled WGS sequence"/>
</dbReference>
<comment type="similarity">
    <text evidence="2">Belongs to the bacterial solute-binding protein 7 family.</text>
</comment>
<sequence length="371" mass="40777">MTALERAPLLDCPGAPGPSSGSDHFEETTMKSHFKSLATLALAGMMTLAADIAPAAETLRFTWTDPDDPTTVATAAEMHVFKSTFERLTGGRYIVELYPNGQLGDQRSMIQQVRRGTIHAANIASGVLASLYTPKLGIVDLPFVFKSRAHLRAALSNDNPFIHQLLDEVAKDSGIRILSLNPYGFRSLTTRDTVVQKPKDVAGLKIRTMEVVPHQEMMKSFGATPVPIPYLELYTSLQTGVVDGEENTPSNIIQQRFYQVQKNLTLTQHLMTVGAVITNEKWFQSLPPEDRKAFIDAEKEARLAHDGIGAVQDLLALGKLKELGMSIYAPTPEEMAAFRKTAEGPARNWAGAQWGKEFVDAFYSTIEAADR</sequence>
<evidence type="ECO:0000256" key="1">
    <source>
        <dbReference type="ARBA" id="ARBA00004196"/>
    </source>
</evidence>
<dbReference type="EMBL" id="VTTN01000022">
    <property type="protein sequence ID" value="KAA0590347.1"/>
    <property type="molecule type" value="Genomic_DNA"/>
</dbReference>
<comment type="subcellular location">
    <subcellularLocation>
        <location evidence="1">Cell envelope</location>
    </subcellularLocation>
</comment>
<evidence type="ECO:0000256" key="3">
    <source>
        <dbReference type="ARBA" id="ARBA00022448"/>
    </source>
</evidence>
<organism evidence="6 7">
    <name type="scientific">Azospirillum lipoferum</name>
    <dbReference type="NCBI Taxonomy" id="193"/>
    <lineage>
        <taxon>Bacteria</taxon>
        <taxon>Pseudomonadati</taxon>
        <taxon>Pseudomonadota</taxon>
        <taxon>Alphaproteobacteria</taxon>
        <taxon>Rhodospirillales</taxon>
        <taxon>Azospirillaceae</taxon>
        <taxon>Azospirillum</taxon>
    </lineage>
</organism>
<keyword evidence="7" id="KW-1185">Reference proteome</keyword>
<dbReference type="NCBIfam" id="TIGR00787">
    <property type="entry name" value="dctP"/>
    <property type="match status" value="1"/>
</dbReference>
<dbReference type="InterPro" id="IPR038404">
    <property type="entry name" value="TRAP_DctP_sf"/>
</dbReference>
<evidence type="ECO:0000256" key="2">
    <source>
        <dbReference type="ARBA" id="ARBA00009023"/>
    </source>
</evidence>
<keyword evidence="3" id="KW-0813">Transport</keyword>
<reference evidence="6 7" key="1">
    <citation type="submission" date="2019-08" db="EMBL/GenBank/DDBJ databases">
        <authorList>
            <person name="Grouzdev D."/>
            <person name="Tikhonova E."/>
            <person name="Kravchenko I."/>
        </authorList>
    </citation>
    <scope>NUCLEOTIDE SEQUENCE [LARGE SCALE GENOMIC DNA]</scope>
    <source>
        <strain evidence="6 7">59b</strain>
    </source>
</reference>
<dbReference type="PANTHER" id="PTHR33376:SF4">
    <property type="entry name" value="SIALIC ACID-BINDING PERIPLASMIC PROTEIN SIAP"/>
    <property type="match status" value="1"/>
</dbReference>
<dbReference type="OrthoDB" id="7375081at2"/>
<proteinExistence type="inferred from homology"/>
<evidence type="ECO:0000256" key="5">
    <source>
        <dbReference type="SAM" id="MobiDB-lite"/>
    </source>
</evidence>
<dbReference type="AlphaFoldDB" id="A0A5A9G7L3"/>
<dbReference type="GO" id="GO:0055085">
    <property type="term" value="P:transmembrane transport"/>
    <property type="evidence" value="ECO:0007669"/>
    <property type="project" value="InterPro"/>
</dbReference>
<comment type="caution">
    <text evidence="6">The sequence shown here is derived from an EMBL/GenBank/DDBJ whole genome shotgun (WGS) entry which is preliminary data.</text>
</comment>
<accession>A0A5A9G7L3</accession>
<protein>
    <submittedName>
        <fullName evidence="6">TRAP transporter substrate-binding protein</fullName>
    </submittedName>
</protein>
<evidence type="ECO:0000313" key="7">
    <source>
        <dbReference type="Proteomes" id="UP000324927"/>
    </source>
</evidence>